<organism evidence="2 3">
    <name type="scientific">Candidatus Staskawiczbacteria bacterium RIFCSPHIGHO2_01_FULL_34_27</name>
    <dbReference type="NCBI Taxonomy" id="1802199"/>
    <lineage>
        <taxon>Bacteria</taxon>
        <taxon>Candidatus Staskawicziibacteriota</taxon>
    </lineage>
</organism>
<evidence type="ECO:0000256" key="1">
    <source>
        <dbReference type="SAM" id="Phobius"/>
    </source>
</evidence>
<dbReference type="AlphaFoldDB" id="A0A1G2HMN7"/>
<dbReference type="EMBL" id="MHOL01000005">
    <property type="protein sequence ID" value="OGZ63148.1"/>
    <property type="molecule type" value="Genomic_DNA"/>
</dbReference>
<comment type="caution">
    <text evidence="2">The sequence shown here is derived from an EMBL/GenBank/DDBJ whole genome shotgun (WGS) entry which is preliminary data.</text>
</comment>
<name>A0A1G2HMN7_9BACT</name>
<feature type="transmembrane region" description="Helical" evidence="1">
    <location>
        <begin position="54"/>
        <end position="78"/>
    </location>
</feature>
<gene>
    <name evidence="2" type="ORF">A2639_03040</name>
</gene>
<proteinExistence type="predicted"/>
<keyword evidence="1" id="KW-0472">Membrane</keyword>
<evidence type="ECO:0000313" key="3">
    <source>
        <dbReference type="Proteomes" id="UP000178991"/>
    </source>
</evidence>
<keyword evidence="1" id="KW-0812">Transmembrane</keyword>
<dbReference type="Proteomes" id="UP000178991">
    <property type="component" value="Unassembled WGS sequence"/>
</dbReference>
<protein>
    <submittedName>
        <fullName evidence="2">Uncharacterized protein</fullName>
    </submittedName>
</protein>
<evidence type="ECO:0000313" key="2">
    <source>
        <dbReference type="EMBL" id="OGZ63148.1"/>
    </source>
</evidence>
<sequence>MNIKIIKNKYINTLFILMLFSASVHMLIIFLFFIKVKNIYTLNYFNILDLDLFYNNIFNSLTGNIFSLLFVVFIYFLILKINRPVA</sequence>
<reference evidence="2 3" key="1">
    <citation type="journal article" date="2016" name="Nat. Commun.">
        <title>Thousands of microbial genomes shed light on interconnected biogeochemical processes in an aquifer system.</title>
        <authorList>
            <person name="Anantharaman K."/>
            <person name="Brown C.T."/>
            <person name="Hug L.A."/>
            <person name="Sharon I."/>
            <person name="Castelle C.J."/>
            <person name="Probst A.J."/>
            <person name="Thomas B.C."/>
            <person name="Singh A."/>
            <person name="Wilkins M.J."/>
            <person name="Karaoz U."/>
            <person name="Brodie E.L."/>
            <person name="Williams K.H."/>
            <person name="Hubbard S.S."/>
            <person name="Banfield J.F."/>
        </authorList>
    </citation>
    <scope>NUCLEOTIDE SEQUENCE [LARGE SCALE GENOMIC DNA]</scope>
</reference>
<keyword evidence="1" id="KW-1133">Transmembrane helix</keyword>
<feature type="transmembrane region" description="Helical" evidence="1">
    <location>
        <begin position="12"/>
        <end position="34"/>
    </location>
</feature>
<accession>A0A1G2HMN7</accession>